<evidence type="ECO:0000256" key="2">
    <source>
        <dbReference type="SAM" id="SignalP"/>
    </source>
</evidence>
<keyword evidence="1 2" id="KW-0732">Signal</keyword>
<keyword evidence="4" id="KW-1185">Reference proteome</keyword>
<accession>A0ABP6NRK8</accession>
<dbReference type="Pfam" id="PF13343">
    <property type="entry name" value="SBP_bac_6"/>
    <property type="match status" value="1"/>
</dbReference>
<evidence type="ECO:0000313" key="4">
    <source>
        <dbReference type="Proteomes" id="UP001499924"/>
    </source>
</evidence>
<proteinExistence type="predicted"/>
<organism evidence="3 4">
    <name type="scientific">Blastococcus jejuensis</name>
    <dbReference type="NCBI Taxonomy" id="351224"/>
    <lineage>
        <taxon>Bacteria</taxon>
        <taxon>Bacillati</taxon>
        <taxon>Actinomycetota</taxon>
        <taxon>Actinomycetes</taxon>
        <taxon>Geodermatophilales</taxon>
        <taxon>Geodermatophilaceae</taxon>
        <taxon>Blastococcus</taxon>
    </lineage>
</organism>
<dbReference type="RefSeq" id="WP_344686881.1">
    <property type="nucleotide sequence ID" value="NZ_BAAAVV010000001.1"/>
</dbReference>
<dbReference type="Proteomes" id="UP001499924">
    <property type="component" value="Unassembled WGS sequence"/>
</dbReference>
<sequence>MQHRFTVPLAATATALLLAACGGSPTASSSSDGGDGREDSDLAVAAQETYDRFNGMSGQERTDELVACAEEEGELNVYTSNTDMDDLIDGFSDLYDVEVNNYRANSETVLQRILQEDEAGYYGADIFETNALELGVASQEGLLYPYQSELRESVREEGRLSEDWTASRFNVFVVGWNTDLVPAGEEPTSLEELAEPEWQGKISLEVGDVDWFTAMHDYYVDEQGMGEDEFVDLMTRLASNAQVAKGHTTQGELLSAGQFAVTVSSYSHTIDKAAADGAPVAWRPANGDPVQPLIVRPNGIGLVRTATNPCAAMLFVDYELTGGQEVFAEKFRIGSIESGDDPLAGLEVFPVPEEKLLEDPDTWNQLYEDVLANGQALE</sequence>
<feature type="signal peptide" evidence="2">
    <location>
        <begin position="1"/>
        <end position="19"/>
    </location>
</feature>
<comment type="caution">
    <text evidence="3">The sequence shown here is derived from an EMBL/GenBank/DDBJ whole genome shotgun (WGS) entry which is preliminary data.</text>
</comment>
<dbReference type="PANTHER" id="PTHR30006:SF2">
    <property type="entry name" value="ABC TRANSPORTER SUBSTRATE-BINDING PROTEIN"/>
    <property type="match status" value="1"/>
</dbReference>
<reference evidence="4" key="1">
    <citation type="journal article" date="2019" name="Int. J. Syst. Evol. Microbiol.">
        <title>The Global Catalogue of Microorganisms (GCM) 10K type strain sequencing project: providing services to taxonomists for standard genome sequencing and annotation.</title>
        <authorList>
            <consortium name="The Broad Institute Genomics Platform"/>
            <consortium name="The Broad Institute Genome Sequencing Center for Infectious Disease"/>
            <person name="Wu L."/>
            <person name="Ma J."/>
        </authorList>
    </citation>
    <scope>NUCLEOTIDE SEQUENCE [LARGE SCALE GENOMIC DNA]</scope>
    <source>
        <strain evidence="4">JCM 15614</strain>
    </source>
</reference>
<dbReference type="SUPFAM" id="SSF53850">
    <property type="entry name" value="Periplasmic binding protein-like II"/>
    <property type="match status" value="1"/>
</dbReference>
<protein>
    <recommendedName>
        <fullName evidence="5">Iron(III) transport system substrate-binding protein</fullName>
    </recommendedName>
</protein>
<dbReference type="EMBL" id="BAAAVV010000001">
    <property type="protein sequence ID" value="GAA3156337.1"/>
    <property type="molecule type" value="Genomic_DNA"/>
</dbReference>
<dbReference type="PROSITE" id="PS51257">
    <property type="entry name" value="PROKAR_LIPOPROTEIN"/>
    <property type="match status" value="1"/>
</dbReference>
<dbReference type="Gene3D" id="3.40.190.10">
    <property type="entry name" value="Periplasmic binding protein-like II"/>
    <property type="match status" value="2"/>
</dbReference>
<gene>
    <name evidence="3" type="ORF">GCM10010531_04570</name>
</gene>
<evidence type="ECO:0008006" key="5">
    <source>
        <dbReference type="Google" id="ProtNLM"/>
    </source>
</evidence>
<evidence type="ECO:0000313" key="3">
    <source>
        <dbReference type="EMBL" id="GAA3156337.1"/>
    </source>
</evidence>
<evidence type="ECO:0000256" key="1">
    <source>
        <dbReference type="ARBA" id="ARBA00022729"/>
    </source>
</evidence>
<name>A0ABP6NRK8_9ACTN</name>
<feature type="chain" id="PRO_5045315594" description="Iron(III) transport system substrate-binding protein" evidence="2">
    <location>
        <begin position="20"/>
        <end position="378"/>
    </location>
</feature>
<dbReference type="PANTHER" id="PTHR30006">
    <property type="entry name" value="THIAMINE-BINDING PERIPLASMIC PROTEIN-RELATED"/>
    <property type="match status" value="1"/>
</dbReference>